<keyword evidence="2 5" id="KW-0548">Nucleotidyltransferase</keyword>
<dbReference type="PANTHER" id="PTHR43584">
    <property type="entry name" value="NUCLEOTIDYL TRANSFERASE"/>
    <property type="match status" value="1"/>
</dbReference>
<evidence type="ECO:0000256" key="3">
    <source>
        <dbReference type="ARBA" id="ARBA00022842"/>
    </source>
</evidence>
<dbReference type="Proteomes" id="UP001302316">
    <property type="component" value="Unassembled WGS sequence"/>
</dbReference>
<dbReference type="InterPro" id="IPR050065">
    <property type="entry name" value="GlmU-like"/>
</dbReference>
<dbReference type="Pfam" id="PF12804">
    <property type="entry name" value="NTP_transf_3"/>
    <property type="match status" value="1"/>
</dbReference>
<dbReference type="RefSeq" id="WP_346052785.1">
    <property type="nucleotide sequence ID" value="NZ_JAYGII010000036.1"/>
</dbReference>
<evidence type="ECO:0000256" key="1">
    <source>
        <dbReference type="ARBA" id="ARBA00022679"/>
    </source>
</evidence>
<dbReference type="Gene3D" id="3.90.550.10">
    <property type="entry name" value="Spore Coat Polysaccharide Biosynthesis Protein SpsA, Chain A"/>
    <property type="match status" value="1"/>
</dbReference>
<evidence type="ECO:0000259" key="4">
    <source>
        <dbReference type="Pfam" id="PF12804"/>
    </source>
</evidence>
<name>A0AAP6JG44_9GAMM</name>
<gene>
    <name evidence="5" type="ORF">VCB98_11825</name>
</gene>
<evidence type="ECO:0000313" key="5">
    <source>
        <dbReference type="EMBL" id="MEA5446506.1"/>
    </source>
</evidence>
<evidence type="ECO:0000256" key="2">
    <source>
        <dbReference type="ARBA" id="ARBA00022695"/>
    </source>
</evidence>
<keyword evidence="1" id="KW-0808">Transferase</keyword>
<keyword evidence="6" id="KW-1185">Reference proteome</keyword>
<dbReference type="CDD" id="cd02523">
    <property type="entry name" value="PC_cytidylyltransferase"/>
    <property type="match status" value="1"/>
</dbReference>
<reference evidence="5 6" key="1">
    <citation type="submission" date="2023-12" db="EMBL/GenBank/DDBJ databases">
        <title>Whole-genome sequencing of halo(alkali)philic microorganisms from hypersaline lakes.</title>
        <authorList>
            <person name="Sorokin D.Y."/>
            <person name="Merkel A.Y."/>
            <person name="Messina E."/>
            <person name="Yakimov M."/>
        </authorList>
    </citation>
    <scope>NUCLEOTIDE SEQUENCE [LARGE SCALE GENOMIC DNA]</scope>
    <source>
        <strain evidence="5 6">AB-CW1</strain>
    </source>
</reference>
<dbReference type="InterPro" id="IPR025877">
    <property type="entry name" value="MobA-like_NTP_Trfase"/>
</dbReference>
<protein>
    <submittedName>
        <fullName evidence="5">Phosphocholine cytidylyltransferase family protein</fullName>
    </submittedName>
</protein>
<organism evidence="5 6">
    <name type="scientific">Natronospira elongata</name>
    <dbReference type="NCBI Taxonomy" id="3110268"/>
    <lineage>
        <taxon>Bacteria</taxon>
        <taxon>Pseudomonadati</taxon>
        <taxon>Pseudomonadota</taxon>
        <taxon>Gammaproteobacteria</taxon>
        <taxon>Natronospirales</taxon>
        <taxon>Natronospiraceae</taxon>
        <taxon>Natronospira</taxon>
    </lineage>
</organism>
<accession>A0AAP6JG44</accession>
<dbReference type="SUPFAM" id="SSF53448">
    <property type="entry name" value="Nucleotide-diphospho-sugar transferases"/>
    <property type="match status" value="1"/>
</dbReference>
<sequence length="258" mass="29226">MKAIILAAGQGTRLRPYTNDRPKCMVPLAGKPMLHRQLEVLRRGGVEDITLVGGYKADKLEASDVSVMTNPRYDQTNMVATLFCAADYMQAGEDLLISYGDIVFEDRVLKAVLDCEGEICLGADREWRRLWETRMDDPLSDAETFKMEDGNRVVELGKKPQSYADAEAQYMGLIRIRGDRVADFKAAYEAMDRDAEYDGKDFDNMYMTSFIQHLIDAGWDTRAALVENGWLEVDTADELKIYDEMAENGRLQRFCAIS</sequence>
<proteinExistence type="predicted"/>
<evidence type="ECO:0000313" key="6">
    <source>
        <dbReference type="Proteomes" id="UP001302316"/>
    </source>
</evidence>
<dbReference type="GO" id="GO:0016779">
    <property type="term" value="F:nucleotidyltransferase activity"/>
    <property type="evidence" value="ECO:0007669"/>
    <property type="project" value="UniProtKB-KW"/>
</dbReference>
<dbReference type="PANTHER" id="PTHR43584:SF8">
    <property type="entry name" value="N-ACETYLMURAMATE ALPHA-1-PHOSPHATE URIDYLYLTRANSFERASE"/>
    <property type="match status" value="1"/>
</dbReference>
<dbReference type="EMBL" id="JAYGII010000036">
    <property type="protein sequence ID" value="MEA5446506.1"/>
    <property type="molecule type" value="Genomic_DNA"/>
</dbReference>
<dbReference type="InterPro" id="IPR029044">
    <property type="entry name" value="Nucleotide-diphossugar_trans"/>
</dbReference>
<keyword evidence="3" id="KW-0460">Magnesium</keyword>
<feature type="domain" description="MobA-like NTP transferase" evidence="4">
    <location>
        <begin position="3"/>
        <end position="115"/>
    </location>
</feature>
<comment type="caution">
    <text evidence="5">The sequence shown here is derived from an EMBL/GenBank/DDBJ whole genome shotgun (WGS) entry which is preliminary data.</text>
</comment>
<dbReference type="AlphaFoldDB" id="A0AAP6JG44"/>